<keyword evidence="3" id="KW-1185">Reference proteome</keyword>
<accession>A0A834JV19</accession>
<sequence length="90" mass="10390">MPHAVGYANPELRIELGAEDVFRFTGNETHTDYFRLVLRDANYLLVGGSYDDDYDNDNDNDNDNDDEDDNDNDDNDDDNDHNDNDEEVKN</sequence>
<proteinExistence type="predicted"/>
<evidence type="ECO:0000256" key="1">
    <source>
        <dbReference type="SAM" id="MobiDB-lite"/>
    </source>
</evidence>
<dbReference type="EMBL" id="JACSDZ010000011">
    <property type="protein sequence ID" value="KAF7392086.1"/>
    <property type="molecule type" value="Genomic_DNA"/>
</dbReference>
<reference evidence="2" key="1">
    <citation type="journal article" date="2020" name="G3 (Bethesda)">
        <title>High-Quality Assemblies for Three Invasive Social Wasps from the &lt;i&gt;Vespula&lt;/i&gt; Genus.</title>
        <authorList>
            <person name="Harrop T.W.R."/>
            <person name="Guhlin J."/>
            <person name="McLaughlin G.M."/>
            <person name="Permina E."/>
            <person name="Stockwell P."/>
            <person name="Gilligan J."/>
            <person name="Le Lec M.F."/>
            <person name="Gruber M.A.M."/>
            <person name="Quinn O."/>
            <person name="Lovegrove M."/>
            <person name="Duncan E.J."/>
            <person name="Remnant E.J."/>
            <person name="Van Eeckhoven J."/>
            <person name="Graham B."/>
            <person name="Knapp R.A."/>
            <person name="Langford K.W."/>
            <person name="Kronenberg Z."/>
            <person name="Press M.O."/>
            <person name="Eacker S.M."/>
            <person name="Wilson-Rankin E.E."/>
            <person name="Purcell J."/>
            <person name="Lester P.J."/>
            <person name="Dearden P.K."/>
        </authorList>
    </citation>
    <scope>NUCLEOTIDE SEQUENCE</scope>
    <source>
        <strain evidence="2">Linc-1</strain>
    </source>
</reference>
<dbReference type="AlphaFoldDB" id="A0A834JV19"/>
<feature type="compositionally biased region" description="Acidic residues" evidence="1">
    <location>
        <begin position="50"/>
        <end position="90"/>
    </location>
</feature>
<protein>
    <submittedName>
        <fullName evidence="2">Uncharacterized protein</fullName>
    </submittedName>
</protein>
<evidence type="ECO:0000313" key="3">
    <source>
        <dbReference type="Proteomes" id="UP000617340"/>
    </source>
</evidence>
<evidence type="ECO:0000313" key="2">
    <source>
        <dbReference type="EMBL" id="KAF7392086.1"/>
    </source>
</evidence>
<gene>
    <name evidence="2" type="ORF">HZH68_011629</name>
</gene>
<dbReference type="Proteomes" id="UP000617340">
    <property type="component" value="Unassembled WGS sequence"/>
</dbReference>
<feature type="region of interest" description="Disordered" evidence="1">
    <location>
        <begin position="47"/>
        <end position="90"/>
    </location>
</feature>
<comment type="caution">
    <text evidence="2">The sequence shown here is derived from an EMBL/GenBank/DDBJ whole genome shotgun (WGS) entry which is preliminary data.</text>
</comment>
<name>A0A834JV19_VESGE</name>
<organism evidence="2 3">
    <name type="scientific">Vespula germanica</name>
    <name type="common">German yellow jacket</name>
    <name type="synonym">Paravespula germanica</name>
    <dbReference type="NCBI Taxonomy" id="30212"/>
    <lineage>
        <taxon>Eukaryota</taxon>
        <taxon>Metazoa</taxon>
        <taxon>Ecdysozoa</taxon>
        <taxon>Arthropoda</taxon>
        <taxon>Hexapoda</taxon>
        <taxon>Insecta</taxon>
        <taxon>Pterygota</taxon>
        <taxon>Neoptera</taxon>
        <taxon>Endopterygota</taxon>
        <taxon>Hymenoptera</taxon>
        <taxon>Apocrita</taxon>
        <taxon>Aculeata</taxon>
        <taxon>Vespoidea</taxon>
        <taxon>Vespidae</taxon>
        <taxon>Vespinae</taxon>
        <taxon>Vespula</taxon>
    </lineage>
</organism>